<evidence type="ECO:0000313" key="6">
    <source>
        <dbReference type="EMBL" id="VDO03327.1"/>
    </source>
</evidence>
<keyword evidence="7" id="KW-1185">Reference proteome</keyword>
<evidence type="ECO:0000259" key="5">
    <source>
        <dbReference type="Pfam" id="PF15503"/>
    </source>
</evidence>
<gene>
    <name evidence="6" type="ORF">HNAJ_LOCUS7467</name>
</gene>
<comment type="similarity">
    <text evidence="4">Belongs to the PPP1R35 family.</text>
</comment>
<dbReference type="AlphaFoldDB" id="A0A0R3TK17"/>
<protein>
    <submittedName>
        <fullName evidence="8">PPP1R35_C domain-containing protein</fullName>
    </submittedName>
</protein>
<dbReference type="EMBL" id="UZAE01012060">
    <property type="protein sequence ID" value="VDO03327.1"/>
    <property type="molecule type" value="Genomic_DNA"/>
</dbReference>
<evidence type="ECO:0000256" key="4">
    <source>
        <dbReference type="ARBA" id="ARBA00029452"/>
    </source>
</evidence>
<dbReference type="OrthoDB" id="6255118at2759"/>
<keyword evidence="3" id="KW-0206">Cytoskeleton</keyword>
<reference evidence="8" key="1">
    <citation type="submission" date="2017-02" db="UniProtKB">
        <authorList>
            <consortium name="WormBaseParasite"/>
        </authorList>
    </citation>
    <scope>IDENTIFICATION</scope>
</reference>
<reference evidence="6 7" key="2">
    <citation type="submission" date="2018-11" db="EMBL/GenBank/DDBJ databases">
        <authorList>
            <consortium name="Pathogen Informatics"/>
        </authorList>
    </citation>
    <scope>NUCLEOTIDE SEQUENCE [LARGE SCALE GENOMIC DNA]</scope>
</reference>
<evidence type="ECO:0000256" key="2">
    <source>
        <dbReference type="ARBA" id="ARBA00022490"/>
    </source>
</evidence>
<dbReference type="WBParaSite" id="HNAJ_0000747101-mRNA-1">
    <property type="protein sequence ID" value="HNAJ_0000747101-mRNA-1"/>
    <property type="gene ID" value="HNAJ_0000747101"/>
</dbReference>
<feature type="domain" description="Protein phosphatase 1 regulatory subunit 35 C-terminal" evidence="5">
    <location>
        <begin position="138"/>
        <end position="233"/>
    </location>
</feature>
<evidence type="ECO:0000313" key="7">
    <source>
        <dbReference type="Proteomes" id="UP000278807"/>
    </source>
</evidence>
<dbReference type="GO" id="GO:0005814">
    <property type="term" value="C:centriole"/>
    <property type="evidence" value="ECO:0007669"/>
    <property type="project" value="UniProtKB-SubCell"/>
</dbReference>
<organism evidence="8">
    <name type="scientific">Rodentolepis nana</name>
    <name type="common">Dwarf tapeworm</name>
    <name type="synonym">Hymenolepis nana</name>
    <dbReference type="NCBI Taxonomy" id="102285"/>
    <lineage>
        <taxon>Eukaryota</taxon>
        <taxon>Metazoa</taxon>
        <taxon>Spiralia</taxon>
        <taxon>Lophotrochozoa</taxon>
        <taxon>Platyhelminthes</taxon>
        <taxon>Cestoda</taxon>
        <taxon>Eucestoda</taxon>
        <taxon>Cyclophyllidea</taxon>
        <taxon>Hymenolepididae</taxon>
        <taxon>Rodentolepis</taxon>
    </lineage>
</organism>
<proteinExistence type="inferred from homology"/>
<accession>A0A0R3TK17</accession>
<comment type="subcellular location">
    <subcellularLocation>
        <location evidence="1">Cytoplasm</location>
        <location evidence="1">Cytoskeleton</location>
        <location evidence="1">Microtubule organizing center</location>
        <location evidence="1">Centrosome</location>
        <location evidence="1">Centriole</location>
    </subcellularLocation>
</comment>
<dbReference type="Pfam" id="PF15503">
    <property type="entry name" value="PPP1R35_C"/>
    <property type="match status" value="1"/>
</dbReference>
<dbReference type="Proteomes" id="UP000278807">
    <property type="component" value="Unassembled WGS sequence"/>
</dbReference>
<keyword evidence="2" id="KW-0963">Cytoplasm</keyword>
<evidence type="ECO:0000256" key="3">
    <source>
        <dbReference type="ARBA" id="ARBA00023212"/>
    </source>
</evidence>
<evidence type="ECO:0000313" key="8">
    <source>
        <dbReference type="WBParaSite" id="HNAJ_0000747101-mRNA-1"/>
    </source>
</evidence>
<sequence>MSLELISDASCLSDGDGCENGNTSKHVRFNLRSKTPSSMPSIRLHFADSFPRDNLELTLEDETDNGDISPQPLPCLNSEALDLSISDEPQLPHDFGALSLDIPQINSVRNLQEEVIKLASRVHMAKNSSDSVSDAMKTVLQKREKETELLGGDGLKVCVNFTPDDRLFSSLPTLDDVNEEDLIREEKDRFARQRHRVLAEICRVHPPKQEILPEPNLLKFFDPKRHIFQSARLDVPRIPIRQPILQSINTSNHLEAVRLDYCLCTELPYYL</sequence>
<name>A0A0R3TK17_RODNA</name>
<evidence type="ECO:0000256" key="1">
    <source>
        <dbReference type="ARBA" id="ARBA00004114"/>
    </source>
</evidence>
<dbReference type="InterPro" id="IPR029135">
    <property type="entry name" value="PPP1R35_C"/>
</dbReference>